<proteinExistence type="inferred from homology"/>
<evidence type="ECO:0000256" key="6">
    <source>
        <dbReference type="ARBA" id="ARBA00023027"/>
    </source>
</evidence>
<evidence type="ECO:0000256" key="7">
    <source>
        <dbReference type="ARBA" id="ARBA00023239"/>
    </source>
</evidence>
<evidence type="ECO:0000259" key="11">
    <source>
        <dbReference type="Pfam" id="PF16363"/>
    </source>
</evidence>
<dbReference type="GO" id="GO:0042732">
    <property type="term" value="P:D-xylose metabolic process"/>
    <property type="evidence" value="ECO:0007669"/>
    <property type="project" value="InterPro"/>
</dbReference>
<feature type="transmembrane region" description="Helical" evidence="10">
    <location>
        <begin position="43"/>
        <end position="62"/>
    </location>
</feature>
<comment type="similarity">
    <text evidence="3">Belongs to the NAD(P)-dependent epimerase/dehydratase family. UDP-glucuronic acid decarboxylase subfamily.</text>
</comment>
<dbReference type="PANTHER" id="PTHR43078">
    <property type="entry name" value="UDP-GLUCURONIC ACID DECARBOXYLASE-RELATED"/>
    <property type="match status" value="1"/>
</dbReference>
<name>A0AAV5HI69_9ROSI</name>
<evidence type="ECO:0000256" key="1">
    <source>
        <dbReference type="ARBA" id="ARBA00001911"/>
    </source>
</evidence>
<evidence type="ECO:0000256" key="2">
    <source>
        <dbReference type="ARBA" id="ARBA00005100"/>
    </source>
</evidence>
<dbReference type="Proteomes" id="UP001054252">
    <property type="component" value="Unassembled WGS sequence"/>
</dbReference>
<evidence type="ECO:0000256" key="8">
    <source>
        <dbReference type="ARBA" id="ARBA00025005"/>
    </source>
</evidence>
<dbReference type="Gene3D" id="3.40.50.720">
    <property type="entry name" value="NAD(P)-binding Rossmann-like Domain"/>
    <property type="match status" value="1"/>
</dbReference>
<keyword evidence="10" id="KW-0472">Membrane</keyword>
<keyword evidence="10" id="KW-1133">Transmembrane helix</keyword>
<organism evidence="12 13">
    <name type="scientific">Rubroshorea leprosula</name>
    <dbReference type="NCBI Taxonomy" id="152421"/>
    <lineage>
        <taxon>Eukaryota</taxon>
        <taxon>Viridiplantae</taxon>
        <taxon>Streptophyta</taxon>
        <taxon>Embryophyta</taxon>
        <taxon>Tracheophyta</taxon>
        <taxon>Spermatophyta</taxon>
        <taxon>Magnoliopsida</taxon>
        <taxon>eudicotyledons</taxon>
        <taxon>Gunneridae</taxon>
        <taxon>Pentapetalae</taxon>
        <taxon>rosids</taxon>
        <taxon>malvids</taxon>
        <taxon>Malvales</taxon>
        <taxon>Dipterocarpaceae</taxon>
        <taxon>Rubroshorea</taxon>
    </lineage>
</organism>
<evidence type="ECO:0000256" key="4">
    <source>
        <dbReference type="ARBA" id="ARBA00012290"/>
    </source>
</evidence>
<reference evidence="12 13" key="1">
    <citation type="journal article" date="2021" name="Commun. Biol.">
        <title>The genome of Shorea leprosula (Dipterocarpaceae) highlights the ecological relevance of drought in aseasonal tropical rainforests.</title>
        <authorList>
            <person name="Ng K.K.S."/>
            <person name="Kobayashi M.J."/>
            <person name="Fawcett J.A."/>
            <person name="Hatakeyama M."/>
            <person name="Paape T."/>
            <person name="Ng C.H."/>
            <person name="Ang C.C."/>
            <person name="Tnah L.H."/>
            <person name="Lee C.T."/>
            <person name="Nishiyama T."/>
            <person name="Sese J."/>
            <person name="O'Brien M.J."/>
            <person name="Copetti D."/>
            <person name="Mohd Noor M.I."/>
            <person name="Ong R.C."/>
            <person name="Putra M."/>
            <person name="Sireger I.Z."/>
            <person name="Indrioko S."/>
            <person name="Kosugi Y."/>
            <person name="Izuno A."/>
            <person name="Isagi Y."/>
            <person name="Lee S.L."/>
            <person name="Shimizu K.K."/>
        </authorList>
    </citation>
    <scope>NUCLEOTIDE SEQUENCE [LARGE SCALE GENOMIC DNA]</scope>
    <source>
        <strain evidence="12">214</strain>
    </source>
</reference>
<dbReference type="SUPFAM" id="SSF51735">
    <property type="entry name" value="NAD(P)-binding Rossmann-fold domains"/>
    <property type="match status" value="1"/>
</dbReference>
<comment type="pathway">
    <text evidence="2">Nucleotide-sugar biosynthesis; UDP-alpha-D-xylose biosynthesis; UDP-alpha-D-xylose from UDP-alpha-D-glucuronate: step 1/1.</text>
</comment>
<evidence type="ECO:0000256" key="3">
    <source>
        <dbReference type="ARBA" id="ARBA00007505"/>
    </source>
</evidence>
<feature type="region of interest" description="Disordered" evidence="9">
    <location>
        <begin position="1"/>
        <end position="28"/>
    </location>
</feature>
<keyword evidence="13" id="KW-1185">Reference proteome</keyword>
<dbReference type="InterPro" id="IPR016040">
    <property type="entry name" value="NAD(P)-bd_dom"/>
</dbReference>
<evidence type="ECO:0000256" key="5">
    <source>
        <dbReference type="ARBA" id="ARBA00022793"/>
    </source>
</evidence>
<keyword evidence="10" id="KW-0812">Transmembrane</keyword>
<sequence>MASELIHRNPSTPTQSPPDSPKPTSSLGRSATSLNYIVRGRRLVFIVVGIAISALFFSTFLVSPSQPSQDPVLGSESAPVNRRRILYQSNSQFVRRENAVGRVPLGLKRKSLRIVVTGGAGFVGSHLVDRLIGGGDSVIVVDNFFTGRKENLLQHFGNPKFELIRHDVVEPILLEVDQIYHLACPASPVHYKFNPVKTIISF</sequence>
<evidence type="ECO:0000256" key="9">
    <source>
        <dbReference type="SAM" id="MobiDB-lite"/>
    </source>
</evidence>
<dbReference type="InterPro" id="IPR036291">
    <property type="entry name" value="NAD(P)-bd_dom_sf"/>
</dbReference>
<dbReference type="GO" id="GO:0048040">
    <property type="term" value="F:UDP-glucuronate decarboxylase activity"/>
    <property type="evidence" value="ECO:0007669"/>
    <property type="project" value="UniProtKB-EC"/>
</dbReference>
<comment type="function">
    <text evidence="8">Catalyzes the NAD-dependent decarboxylation of UDP-glucuronic acid to UDP-xylose. Necessary for the biosynthesis of the core tetrasaccharide in glycosaminoglycan biosynthesis.</text>
</comment>
<protein>
    <recommendedName>
        <fullName evidence="4">UDP-glucuronate decarboxylase</fullName>
        <ecNumber evidence="4">4.1.1.35</ecNumber>
    </recommendedName>
</protein>
<dbReference type="GO" id="GO:0070403">
    <property type="term" value="F:NAD+ binding"/>
    <property type="evidence" value="ECO:0007669"/>
    <property type="project" value="InterPro"/>
</dbReference>
<dbReference type="GO" id="GO:0005737">
    <property type="term" value="C:cytoplasm"/>
    <property type="evidence" value="ECO:0007669"/>
    <property type="project" value="TreeGrafter"/>
</dbReference>
<evidence type="ECO:0000256" key="10">
    <source>
        <dbReference type="SAM" id="Phobius"/>
    </source>
</evidence>
<dbReference type="PANTHER" id="PTHR43078:SF38">
    <property type="entry name" value="UDP-GLUCURONATE DECARBOXYLASE"/>
    <property type="match status" value="1"/>
</dbReference>
<dbReference type="Pfam" id="PF16363">
    <property type="entry name" value="GDP_Man_Dehyd"/>
    <property type="match status" value="1"/>
</dbReference>
<dbReference type="AlphaFoldDB" id="A0AAV5HI69"/>
<keyword evidence="7" id="KW-0456">Lyase</keyword>
<comment type="caution">
    <text evidence="12">The sequence shown here is derived from an EMBL/GenBank/DDBJ whole genome shotgun (WGS) entry which is preliminary data.</text>
</comment>
<keyword evidence="5" id="KW-0210">Decarboxylase</keyword>
<dbReference type="EMBL" id="BPVZ01000001">
    <property type="protein sequence ID" value="GKU85442.1"/>
    <property type="molecule type" value="Genomic_DNA"/>
</dbReference>
<comment type="cofactor">
    <cofactor evidence="1">
        <name>NAD(+)</name>
        <dbReference type="ChEBI" id="CHEBI:57540"/>
    </cofactor>
</comment>
<gene>
    <name evidence="12" type="ORF">SLEP1_g120</name>
</gene>
<accession>A0AAV5HI69</accession>
<dbReference type="EC" id="4.1.1.35" evidence="4"/>
<evidence type="ECO:0000313" key="13">
    <source>
        <dbReference type="Proteomes" id="UP001054252"/>
    </source>
</evidence>
<keyword evidence="6" id="KW-0520">NAD</keyword>
<feature type="domain" description="NAD(P)-binding" evidence="11">
    <location>
        <begin position="116"/>
        <end position="198"/>
    </location>
</feature>
<dbReference type="InterPro" id="IPR044516">
    <property type="entry name" value="UXS-like"/>
</dbReference>
<evidence type="ECO:0000313" key="12">
    <source>
        <dbReference type="EMBL" id="GKU85442.1"/>
    </source>
</evidence>